<dbReference type="EMBL" id="LRGB01016055">
    <property type="protein sequence ID" value="KZR98726.1"/>
    <property type="molecule type" value="Genomic_DNA"/>
</dbReference>
<comment type="caution">
    <text evidence="1">The sequence shown here is derived from an EMBL/GenBank/DDBJ whole genome shotgun (WGS) entry which is preliminary data.</text>
</comment>
<proteinExistence type="predicted"/>
<dbReference type="AlphaFoldDB" id="A0A164GAH3"/>
<accession>A0A164GAH3</accession>
<reference evidence="1 2" key="1">
    <citation type="submission" date="2016-03" db="EMBL/GenBank/DDBJ databases">
        <title>EvidentialGene: Evidence-directed Construction of Genes on Genomes.</title>
        <authorList>
            <person name="Gilbert D.G."/>
            <person name="Choi J.-H."/>
            <person name="Mockaitis K."/>
            <person name="Colbourne J."/>
            <person name="Pfrender M."/>
        </authorList>
    </citation>
    <scope>NUCLEOTIDE SEQUENCE [LARGE SCALE GENOMIC DNA]</scope>
    <source>
        <strain evidence="1 2">Xinb3</strain>
        <tissue evidence="1">Complete organism</tissue>
    </source>
</reference>
<protein>
    <submittedName>
        <fullName evidence="1">Uncharacterized protein</fullName>
    </submittedName>
</protein>
<keyword evidence="2" id="KW-1185">Reference proteome</keyword>
<dbReference type="Proteomes" id="UP000076858">
    <property type="component" value="Unassembled WGS sequence"/>
</dbReference>
<sequence length="87" mass="9907">MEPCGGNQNQSHLSREPELFNGHCHLSMSDGCTRCSSQCTLARSEKGHVTSCTPPGCQKMEVTLEHFFYFLRRLEEEADERKKGSYH</sequence>
<name>A0A164GAH3_9CRUS</name>
<gene>
    <name evidence="1" type="ORF">APZ42_005726</name>
</gene>
<evidence type="ECO:0000313" key="2">
    <source>
        <dbReference type="Proteomes" id="UP000076858"/>
    </source>
</evidence>
<organism evidence="1 2">
    <name type="scientific">Daphnia magna</name>
    <dbReference type="NCBI Taxonomy" id="35525"/>
    <lineage>
        <taxon>Eukaryota</taxon>
        <taxon>Metazoa</taxon>
        <taxon>Ecdysozoa</taxon>
        <taxon>Arthropoda</taxon>
        <taxon>Crustacea</taxon>
        <taxon>Branchiopoda</taxon>
        <taxon>Diplostraca</taxon>
        <taxon>Cladocera</taxon>
        <taxon>Anomopoda</taxon>
        <taxon>Daphniidae</taxon>
        <taxon>Daphnia</taxon>
    </lineage>
</organism>
<evidence type="ECO:0000313" key="1">
    <source>
        <dbReference type="EMBL" id="KZR98726.1"/>
    </source>
</evidence>